<organism evidence="15 16">
    <name type="scientific">Tigriopus californicus</name>
    <name type="common">Marine copepod</name>
    <dbReference type="NCBI Taxonomy" id="6832"/>
    <lineage>
        <taxon>Eukaryota</taxon>
        <taxon>Metazoa</taxon>
        <taxon>Ecdysozoa</taxon>
        <taxon>Arthropoda</taxon>
        <taxon>Crustacea</taxon>
        <taxon>Multicrustacea</taxon>
        <taxon>Hexanauplia</taxon>
        <taxon>Copepoda</taxon>
        <taxon>Harpacticoida</taxon>
        <taxon>Harpacticidae</taxon>
        <taxon>Tigriopus</taxon>
    </lineage>
</organism>
<evidence type="ECO:0000256" key="7">
    <source>
        <dbReference type="ARBA" id="ARBA00023053"/>
    </source>
</evidence>
<evidence type="ECO:0000256" key="13">
    <source>
        <dbReference type="SAM" id="MobiDB-lite"/>
    </source>
</evidence>
<dbReference type="Proteomes" id="UP000318571">
    <property type="component" value="Chromosome 5"/>
</dbReference>
<proteinExistence type="inferred from homology"/>
<sequence length="561" mass="64490">MSYTIEDDEGIRTITGNEILFNIEAMDCIQYFDTSNSTRRQMFQECNSQIAAAFAANPNLKRHHFKFLDSFAIKEGDHIIHVPYDEVLFNTFNVDCKDYLGSYYGYNGYYSYSGDDWGSPPDGYQYSPPTYYGYNPDYAYRSQSSNTLRKDTAEKRVRNKAAATPFMKCLAQLKRMYQANTQTAAKDLINQTEYRIRSNRAKGKIHILPKDRVLFNPETMTCPQPEATQNEPVKQEASDAHQSRKLQASEPYFPEDQFELPTTTASRVSIHAPDEIPQMNGGSSFALIRGQDHIARVEQQSHMRKSESLKSSGFGSRHCVLDSDKEEDLRPYWVSKYGLKRYTALGCLLGCRATKVSEICNLPFPLFPLYEGVRPGPDTLEDLKAGHLCLNANRRYWADEETEMLAFMGEELREKCECPPACQETQYDLEVRESPLDSHKEVFNDLETSNPRFMTFENLLQDARFIQSASLIKMINQRYDRLKEDLAIIHIAMEPTKMEKLIRRKVLTLWEVLGRPHGGLAALFLGCSVMACCEMLYYLVFRTVFKWKKAKKEQIIKVTGP</sequence>
<feature type="region of interest" description="Disordered" evidence="13">
    <location>
        <begin position="219"/>
        <end position="252"/>
    </location>
</feature>
<protein>
    <recommendedName>
        <fullName evidence="17">Amiloride-sensitive sodium channel</fullName>
    </recommendedName>
</protein>
<keyword evidence="16" id="KW-1185">Reference proteome</keyword>
<dbReference type="GO" id="GO:0015280">
    <property type="term" value="F:ligand-gated sodium channel activity"/>
    <property type="evidence" value="ECO:0007669"/>
    <property type="project" value="TreeGrafter"/>
</dbReference>
<evidence type="ECO:0008006" key="17">
    <source>
        <dbReference type="Google" id="ProtNLM"/>
    </source>
</evidence>
<keyword evidence="3 12" id="KW-0813">Transport</keyword>
<evidence type="ECO:0000256" key="12">
    <source>
        <dbReference type="RuleBase" id="RU000679"/>
    </source>
</evidence>
<comment type="caution">
    <text evidence="15">The sequence shown here is derived from an EMBL/GenBank/DDBJ whole genome shotgun (WGS) entry which is preliminary data.</text>
</comment>
<evidence type="ECO:0000256" key="8">
    <source>
        <dbReference type="ARBA" id="ARBA00023065"/>
    </source>
</evidence>
<dbReference type="Pfam" id="PF00858">
    <property type="entry name" value="ASC"/>
    <property type="match status" value="1"/>
</dbReference>
<name>A0A553PHL2_TIGCA</name>
<evidence type="ECO:0000256" key="11">
    <source>
        <dbReference type="ARBA" id="ARBA00023303"/>
    </source>
</evidence>
<comment type="subcellular location">
    <subcellularLocation>
        <location evidence="1">Membrane</location>
        <topology evidence="1">Multi-pass membrane protein</topology>
    </subcellularLocation>
</comment>
<keyword evidence="9 14" id="KW-0472">Membrane</keyword>
<accession>A0A553PHL2</accession>
<dbReference type="GO" id="GO:0005886">
    <property type="term" value="C:plasma membrane"/>
    <property type="evidence" value="ECO:0007669"/>
    <property type="project" value="TreeGrafter"/>
</dbReference>
<dbReference type="EMBL" id="VCGU01000004">
    <property type="protein sequence ID" value="TRY77173.1"/>
    <property type="molecule type" value="Genomic_DNA"/>
</dbReference>
<dbReference type="InterPro" id="IPR001873">
    <property type="entry name" value="ENaC"/>
</dbReference>
<keyword evidence="7" id="KW-0915">Sodium</keyword>
<evidence type="ECO:0000256" key="9">
    <source>
        <dbReference type="ARBA" id="ARBA00023136"/>
    </source>
</evidence>
<dbReference type="PANTHER" id="PTHR11690">
    <property type="entry name" value="AMILORIDE-SENSITIVE SODIUM CHANNEL-RELATED"/>
    <property type="match status" value="1"/>
</dbReference>
<evidence type="ECO:0000256" key="2">
    <source>
        <dbReference type="ARBA" id="ARBA00007193"/>
    </source>
</evidence>
<evidence type="ECO:0000313" key="15">
    <source>
        <dbReference type="EMBL" id="TRY77173.1"/>
    </source>
</evidence>
<evidence type="ECO:0000256" key="4">
    <source>
        <dbReference type="ARBA" id="ARBA00022461"/>
    </source>
</evidence>
<keyword evidence="10 12" id="KW-0739">Sodium transport</keyword>
<evidence type="ECO:0000256" key="14">
    <source>
        <dbReference type="SAM" id="Phobius"/>
    </source>
</evidence>
<dbReference type="PANTHER" id="PTHR11690:SF300">
    <property type="entry name" value="PICKPOCKET PROTEIN 19"/>
    <property type="match status" value="1"/>
</dbReference>
<keyword evidence="8 12" id="KW-0406">Ion transport</keyword>
<evidence type="ECO:0000313" key="16">
    <source>
        <dbReference type="Proteomes" id="UP000318571"/>
    </source>
</evidence>
<feature type="compositionally biased region" description="Polar residues" evidence="13">
    <location>
        <begin position="219"/>
        <end position="232"/>
    </location>
</feature>
<dbReference type="AlphaFoldDB" id="A0A553PHL2"/>
<reference evidence="15 16" key="1">
    <citation type="journal article" date="2018" name="Nat. Ecol. Evol.">
        <title>Genomic signatures of mitonuclear coevolution across populations of Tigriopus californicus.</title>
        <authorList>
            <person name="Barreto F.S."/>
            <person name="Watson E.T."/>
            <person name="Lima T.G."/>
            <person name="Willett C.S."/>
            <person name="Edmands S."/>
            <person name="Li W."/>
            <person name="Burton R.S."/>
        </authorList>
    </citation>
    <scope>NUCLEOTIDE SEQUENCE [LARGE SCALE GENOMIC DNA]</scope>
    <source>
        <strain evidence="15 16">San Diego</strain>
    </source>
</reference>
<evidence type="ECO:0000256" key="5">
    <source>
        <dbReference type="ARBA" id="ARBA00022692"/>
    </source>
</evidence>
<keyword evidence="6 14" id="KW-1133">Transmembrane helix</keyword>
<keyword evidence="4 12" id="KW-0894">Sodium channel</keyword>
<evidence type="ECO:0000256" key="10">
    <source>
        <dbReference type="ARBA" id="ARBA00023201"/>
    </source>
</evidence>
<evidence type="ECO:0000256" key="6">
    <source>
        <dbReference type="ARBA" id="ARBA00022989"/>
    </source>
</evidence>
<keyword evidence="11 12" id="KW-0407">Ion channel</keyword>
<feature type="transmembrane region" description="Helical" evidence="14">
    <location>
        <begin position="520"/>
        <end position="541"/>
    </location>
</feature>
<evidence type="ECO:0000256" key="1">
    <source>
        <dbReference type="ARBA" id="ARBA00004141"/>
    </source>
</evidence>
<comment type="similarity">
    <text evidence="2 12">Belongs to the amiloride-sensitive sodium channel (TC 1.A.6) family.</text>
</comment>
<gene>
    <name evidence="15" type="ORF">TCAL_14015</name>
</gene>
<evidence type="ECO:0000256" key="3">
    <source>
        <dbReference type="ARBA" id="ARBA00022448"/>
    </source>
</evidence>
<feature type="compositionally biased region" description="Basic and acidic residues" evidence="13">
    <location>
        <begin position="233"/>
        <end position="242"/>
    </location>
</feature>
<keyword evidence="5 12" id="KW-0812">Transmembrane</keyword>